<gene>
    <name evidence="1" type="ORF">BAUCODRAFT_35503</name>
</gene>
<sequence length="52" mass="5675">MASFGSADTSTVNDLDAAASDIGAYYHFHCRRHHSGFARTGDEVSAYRMLAH</sequence>
<dbReference type="RefSeq" id="XP_007677978.1">
    <property type="nucleotide sequence ID" value="XM_007679788.1"/>
</dbReference>
<name>M2MS38_BAUPA</name>
<dbReference type="GeneID" id="19112720"/>
<dbReference type="AlphaFoldDB" id="M2MS38"/>
<accession>M2MS38</accession>
<dbReference type="KEGG" id="bcom:BAUCODRAFT_35503"/>
<evidence type="ECO:0000313" key="1">
    <source>
        <dbReference type="EMBL" id="EMC94318.1"/>
    </source>
</evidence>
<dbReference type="EMBL" id="KB445558">
    <property type="protein sequence ID" value="EMC94318.1"/>
    <property type="molecule type" value="Genomic_DNA"/>
</dbReference>
<organism evidence="1 2">
    <name type="scientific">Baudoinia panamericana (strain UAMH 10762)</name>
    <name type="common">Angels' share fungus</name>
    <name type="synonym">Baudoinia compniacensis (strain UAMH 10762)</name>
    <dbReference type="NCBI Taxonomy" id="717646"/>
    <lineage>
        <taxon>Eukaryota</taxon>
        <taxon>Fungi</taxon>
        <taxon>Dikarya</taxon>
        <taxon>Ascomycota</taxon>
        <taxon>Pezizomycotina</taxon>
        <taxon>Dothideomycetes</taxon>
        <taxon>Dothideomycetidae</taxon>
        <taxon>Mycosphaerellales</taxon>
        <taxon>Teratosphaeriaceae</taxon>
        <taxon>Baudoinia</taxon>
    </lineage>
</organism>
<evidence type="ECO:0000313" key="2">
    <source>
        <dbReference type="Proteomes" id="UP000011761"/>
    </source>
</evidence>
<dbReference type="Proteomes" id="UP000011761">
    <property type="component" value="Unassembled WGS sequence"/>
</dbReference>
<feature type="non-terminal residue" evidence="1">
    <location>
        <position position="52"/>
    </location>
</feature>
<reference evidence="1 2" key="1">
    <citation type="journal article" date="2012" name="PLoS Pathog.">
        <title>Diverse lifestyles and strategies of plant pathogenesis encoded in the genomes of eighteen Dothideomycetes fungi.</title>
        <authorList>
            <person name="Ohm R.A."/>
            <person name="Feau N."/>
            <person name="Henrissat B."/>
            <person name="Schoch C.L."/>
            <person name="Horwitz B.A."/>
            <person name="Barry K.W."/>
            <person name="Condon B.J."/>
            <person name="Copeland A.C."/>
            <person name="Dhillon B."/>
            <person name="Glaser F."/>
            <person name="Hesse C.N."/>
            <person name="Kosti I."/>
            <person name="LaButti K."/>
            <person name="Lindquist E.A."/>
            <person name="Lucas S."/>
            <person name="Salamov A.A."/>
            <person name="Bradshaw R.E."/>
            <person name="Ciuffetti L."/>
            <person name="Hamelin R.C."/>
            <person name="Kema G.H.J."/>
            <person name="Lawrence C."/>
            <person name="Scott J.A."/>
            <person name="Spatafora J.W."/>
            <person name="Turgeon B.G."/>
            <person name="de Wit P.J.G.M."/>
            <person name="Zhong S."/>
            <person name="Goodwin S.B."/>
            <person name="Grigoriev I.V."/>
        </authorList>
    </citation>
    <scope>NUCLEOTIDE SEQUENCE [LARGE SCALE GENOMIC DNA]</scope>
    <source>
        <strain evidence="1 2">UAMH 10762</strain>
    </source>
</reference>
<dbReference type="HOGENOM" id="CLU_3092834_0_0_1"/>
<proteinExistence type="predicted"/>
<keyword evidence="2" id="KW-1185">Reference proteome</keyword>
<protein>
    <submittedName>
        <fullName evidence="1">Uncharacterized protein</fullName>
    </submittedName>
</protein>